<dbReference type="EMBL" id="CAJPVJ010014547">
    <property type="protein sequence ID" value="CAG2175415.1"/>
    <property type="molecule type" value="Genomic_DNA"/>
</dbReference>
<keyword evidence="4" id="KW-1185">Reference proteome</keyword>
<dbReference type="Proteomes" id="UP000728032">
    <property type="component" value="Unassembled WGS sequence"/>
</dbReference>
<dbReference type="Pfam" id="PF03736">
    <property type="entry name" value="EPTP"/>
    <property type="match status" value="1"/>
</dbReference>
<keyword evidence="2" id="KW-0677">Repeat</keyword>
<dbReference type="PROSITE" id="PS50912">
    <property type="entry name" value="EAR"/>
    <property type="match status" value="2"/>
</dbReference>
<dbReference type="OrthoDB" id="188713at2759"/>
<proteinExistence type="predicted"/>
<dbReference type="PANTHER" id="PTHR15261:SF4">
    <property type="entry name" value="THROMBOSPONDIN-TYPE LAMININ G DOMAIN AND EAR REPEAT-CONTAINING PROTEIN"/>
    <property type="match status" value="1"/>
</dbReference>
<protein>
    <submittedName>
        <fullName evidence="3">Uncharacterized protein</fullName>
    </submittedName>
</protein>
<feature type="non-terminal residue" evidence="3">
    <location>
        <position position="1"/>
    </location>
</feature>
<reference evidence="3" key="1">
    <citation type="submission" date="2020-11" db="EMBL/GenBank/DDBJ databases">
        <authorList>
            <person name="Tran Van P."/>
        </authorList>
    </citation>
    <scope>NUCLEOTIDE SEQUENCE</scope>
</reference>
<sequence>MATCEAALDFTTIAFNNQMYGICVSKAMGHMPAKVSVGAITGTGWQRHLISWSVIDPQKVVAFVDEDKDTKEHDLYVLVADSGSRDGTNVYVINKHNEMITREQHTVNSRFPTAIAVWMSRTDNTYHLAIANSYGKDATQTYKSETFAYNWMQTYFDRYSQMTTYYVKDICPFNIHSNEFIAVANYKSAPNQMEVESEIFKLDIDRKKWISFQRIRTFGAIDWEFFTIGEDRHKEYFLAVANHFAVSRNRIIYDVNSIIYKFSDDRFVPYQPLSTVGATQINSYTGPNGEFVLAVSSSAQAVHLYQYNGYNFIDAGVQFTTGVMSAGVVSLHFSHFAPQGSALLTVSNPKLPTGQVFRMEFTHENPLAEWHGRSLDWCLTTDREVNQNEVPILKDVFFVDQSEPIVINDDLILSDIVIDFLSTPLLIDDSNGDELSHKLIDNLIQLDREISAAEAQLGQIVDILSNALRTSGDQVVTAPHVFNSVDFECRPEMDCFFGQIKTKVLNNDNIHGLTEDIIPLNMDQHINQSMHFQNLIADKSIILNGLMNGVKTNDIVTKSGSHDMIAPKTFANNVSANEVIVNHLINEEMINPSTVLLTIGDQFINNSLTFKDNIRLNNIEVNGLVNGIHIEKFLSDVVTRDGNHIIRGAKHFNELELNQLLLGMGSSIDGIDIMKLWSDVLWTYGDQHIDSAINFTDITIDRNLIVDGLINGVKLPNEIILKNENTIISANKQFLETTKLDRMDVLNSINGIGLVERQLDIMSKSKVQTVFGHKIFNGIRLGGHSLVGGTVDGVKLSQLKQNLLLRNTSQHFDELEIKGDAFFDGGMALKSAINGIKIEDLYNKALKLTDTRIQGFAHFLMSNAIMKSIHCPAINELNIASDLMTKNTPQEIFGQKIFSNGVKVDNLVVDRINGIALDFVNDTLFYDTNQVITGEKVFVGDLWIKNLKVNTMNNISMQDIVLLNADEVITAPKVFSDVRVYSDVNVHSFDSDVINGVQMKGIFENSLQFERPQTLTGRLNFDSIVIPKATNFETQSLNGINLKHLMSDAVLTDTPQTISGAKTFLSPVTVDALHFRHSFDNVTDFDLKHNWLLQDTTQTINADMIFENTVRVNDNIRMRKPVINNIDLNVVNNNTVKVDESAVIGGQTQFRGPVHSSGHIQLLGRFQGIDLDKEAVLLNGDNQINGRIHFIDSFQVDEHLYVNGTVDDVKVEEL</sequence>
<dbReference type="EMBL" id="OC929372">
    <property type="protein sequence ID" value="CAD7658229.1"/>
    <property type="molecule type" value="Genomic_DNA"/>
</dbReference>
<evidence type="ECO:0000256" key="2">
    <source>
        <dbReference type="ARBA" id="ARBA00022737"/>
    </source>
</evidence>
<organism evidence="3">
    <name type="scientific">Oppiella nova</name>
    <dbReference type="NCBI Taxonomy" id="334625"/>
    <lineage>
        <taxon>Eukaryota</taxon>
        <taxon>Metazoa</taxon>
        <taxon>Ecdysozoa</taxon>
        <taxon>Arthropoda</taxon>
        <taxon>Chelicerata</taxon>
        <taxon>Arachnida</taxon>
        <taxon>Acari</taxon>
        <taxon>Acariformes</taxon>
        <taxon>Sarcoptiformes</taxon>
        <taxon>Oribatida</taxon>
        <taxon>Brachypylina</taxon>
        <taxon>Oppioidea</taxon>
        <taxon>Oppiidae</taxon>
        <taxon>Oppiella</taxon>
    </lineage>
</organism>
<evidence type="ECO:0000313" key="3">
    <source>
        <dbReference type="EMBL" id="CAD7658229.1"/>
    </source>
</evidence>
<dbReference type="InterPro" id="IPR009039">
    <property type="entry name" value="EAR"/>
</dbReference>
<name>A0A7R9QTU0_9ACAR</name>
<dbReference type="InterPro" id="IPR005492">
    <property type="entry name" value="EPTP"/>
</dbReference>
<dbReference type="PANTHER" id="PTHR15261">
    <property type="entry name" value="THROMBOSPONDIN-TYPE LAMININ G DOMAIN AND EAR REPEAT-CONTAINING"/>
    <property type="match status" value="1"/>
</dbReference>
<keyword evidence="1" id="KW-0732">Signal</keyword>
<dbReference type="GO" id="GO:0007165">
    <property type="term" value="P:signal transduction"/>
    <property type="evidence" value="ECO:0007669"/>
    <property type="project" value="TreeGrafter"/>
</dbReference>
<dbReference type="AlphaFoldDB" id="A0A7R9QTU0"/>
<gene>
    <name evidence="3" type="ORF">ONB1V03_LOCUS14852</name>
</gene>
<evidence type="ECO:0000313" key="4">
    <source>
        <dbReference type="Proteomes" id="UP000728032"/>
    </source>
</evidence>
<accession>A0A7R9QTU0</accession>
<evidence type="ECO:0000256" key="1">
    <source>
        <dbReference type="ARBA" id="ARBA00022729"/>
    </source>
</evidence>